<dbReference type="AlphaFoldDB" id="V6SRC4"/>
<name>V6SRC4_9FLAO</name>
<dbReference type="EMBL" id="AVGG01000017">
    <property type="protein sequence ID" value="ESU26980.1"/>
    <property type="molecule type" value="Genomic_DNA"/>
</dbReference>
<keyword evidence="2" id="KW-1185">Reference proteome</keyword>
<sequence>MNLKKKIYNFKTKTTTIVGKILQLSILFLNKLFFISKKLVYF</sequence>
<comment type="caution">
    <text evidence="1">The sequence shown here is derived from an EMBL/GenBank/DDBJ whole genome shotgun (WGS) entry which is preliminary data.</text>
</comment>
<reference evidence="1 2" key="1">
    <citation type="submission" date="2013-08" db="EMBL/GenBank/DDBJ databases">
        <title>Flavobacterium limnosediminis JC2902 genome sequencing.</title>
        <authorList>
            <person name="Lee K."/>
            <person name="Yi H."/>
            <person name="Park S."/>
            <person name="Chun J."/>
        </authorList>
    </citation>
    <scope>NUCLEOTIDE SEQUENCE [LARGE SCALE GENOMIC DNA]</scope>
    <source>
        <strain evidence="1 2">JC2902</strain>
    </source>
</reference>
<proteinExistence type="predicted"/>
<organism evidence="1 2">
    <name type="scientific">Flavobacterium limnosediminis JC2902</name>
    <dbReference type="NCBI Taxonomy" id="1341181"/>
    <lineage>
        <taxon>Bacteria</taxon>
        <taxon>Pseudomonadati</taxon>
        <taxon>Bacteroidota</taxon>
        <taxon>Flavobacteriia</taxon>
        <taxon>Flavobacteriales</taxon>
        <taxon>Flavobacteriaceae</taxon>
        <taxon>Flavobacterium</taxon>
    </lineage>
</organism>
<dbReference type="Proteomes" id="UP000018004">
    <property type="component" value="Unassembled WGS sequence"/>
</dbReference>
<dbReference type="STRING" id="1341181.FLJC2902T_23210"/>
<evidence type="ECO:0000313" key="1">
    <source>
        <dbReference type="EMBL" id="ESU26980.1"/>
    </source>
</evidence>
<accession>V6SRC4</accession>
<gene>
    <name evidence="1" type="ORF">FLJC2902T_23210</name>
</gene>
<dbReference type="PATRIC" id="fig|1341181.4.peg.2282"/>
<evidence type="ECO:0000313" key="2">
    <source>
        <dbReference type="Proteomes" id="UP000018004"/>
    </source>
</evidence>
<protein>
    <submittedName>
        <fullName evidence="1">Uncharacterized protein</fullName>
    </submittedName>
</protein>